<dbReference type="PANTHER" id="PTHR34797">
    <property type="entry name" value="ATG8-INTERACTING PROTEIN 2"/>
    <property type="match status" value="1"/>
</dbReference>
<reference evidence="3 4" key="1">
    <citation type="submission" date="2024-01" db="EMBL/GenBank/DDBJ databases">
        <title>The complete chloroplast genome sequence of Lithospermum erythrorhizon: insights into the phylogenetic relationship among Boraginaceae species and the maternal lineages of purple gromwells.</title>
        <authorList>
            <person name="Okada T."/>
            <person name="Watanabe K."/>
        </authorList>
    </citation>
    <scope>NUCLEOTIDE SEQUENCE [LARGE SCALE GENOMIC DNA]</scope>
</reference>
<dbReference type="Proteomes" id="UP001454036">
    <property type="component" value="Unassembled WGS sequence"/>
</dbReference>
<evidence type="ECO:0008006" key="5">
    <source>
        <dbReference type="Google" id="ProtNLM"/>
    </source>
</evidence>
<feature type="transmembrane region" description="Helical" evidence="2">
    <location>
        <begin position="208"/>
        <end position="225"/>
    </location>
</feature>
<dbReference type="InterPro" id="IPR040304">
    <property type="entry name" value="ATG8-IP-1/2"/>
</dbReference>
<evidence type="ECO:0000313" key="3">
    <source>
        <dbReference type="EMBL" id="GAA0150469.1"/>
    </source>
</evidence>
<feature type="region of interest" description="Disordered" evidence="1">
    <location>
        <begin position="154"/>
        <end position="176"/>
    </location>
</feature>
<keyword evidence="2" id="KW-0472">Membrane</keyword>
<dbReference type="EMBL" id="BAABME010017545">
    <property type="protein sequence ID" value="GAA0150469.1"/>
    <property type="molecule type" value="Genomic_DNA"/>
</dbReference>
<keyword evidence="4" id="KW-1185">Reference proteome</keyword>
<sequence length="281" mass="31690">MADHEGKTENVSHGNEWEVIPDLDEDDSMNVEKSSSINRAETSDIMYMSGHFVFPPSQHENLPLEPETHEVGGGAGPESIQDLEGKSYIEDEDNLNIGESNISYLYSGIPIFDQHGNIVDVSGTELQGGSTLKKENIYNAVKYSSFRSESVADEDNTEITESPNDQGFVSSTPIHTDKDEFDESNLPCEAWWKKHSTSIYVYAKGSNAFWSIFVATTVMGLVILGQRWQQERWKVLQLKWQLYVNEEKMSRVLRPLIRFKDVIVAGYRPGSFIRGSSSVEH</sequence>
<evidence type="ECO:0000256" key="2">
    <source>
        <dbReference type="SAM" id="Phobius"/>
    </source>
</evidence>
<keyword evidence="2" id="KW-0812">Transmembrane</keyword>
<feature type="compositionally biased region" description="Polar residues" evidence="1">
    <location>
        <begin position="159"/>
        <end position="174"/>
    </location>
</feature>
<accession>A0AAV3PFI9</accession>
<evidence type="ECO:0000256" key="1">
    <source>
        <dbReference type="SAM" id="MobiDB-lite"/>
    </source>
</evidence>
<organism evidence="3 4">
    <name type="scientific">Lithospermum erythrorhizon</name>
    <name type="common">Purple gromwell</name>
    <name type="synonym">Lithospermum officinale var. erythrorhizon</name>
    <dbReference type="NCBI Taxonomy" id="34254"/>
    <lineage>
        <taxon>Eukaryota</taxon>
        <taxon>Viridiplantae</taxon>
        <taxon>Streptophyta</taxon>
        <taxon>Embryophyta</taxon>
        <taxon>Tracheophyta</taxon>
        <taxon>Spermatophyta</taxon>
        <taxon>Magnoliopsida</taxon>
        <taxon>eudicotyledons</taxon>
        <taxon>Gunneridae</taxon>
        <taxon>Pentapetalae</taxon>
        <taxon>asterids</taxon>
        <taxon>lamiids</taxon>
        <taxon>Boraginales</taxon>
        <taxon>Boraginaceae</taxon>
        <taxon>Boraginoideae</taxon>
        <taxon>Lithospermeae</taxon>
        <taxon>Lithospermum</taxon>
    </lineage>
</organism>
<proteinExistence type="predicted"/>
<dbReference type="PANTHER" id="PTHR34797:SF1">
    <property type="entry name" value="ATG8-INTERACTING PROTEIN 2"/>
    <property type="match status" value="1"/>
</dbReference>
<gene>
    <name evidence="3" type="ORF">LIER_37120</name>
</gene>
<keyword evidence="2" id="KW-1133">Transmembrane helix</keyword>
<evidence type="ECO:0000313" key="4">
    <source>
        <dbReference type="Proteomes" id="UP001454036"/>
    </source>
</evidence>
<name>A0AAV3PFI9_LITER</name>
<protein>
    <recommendedName>
        <fullName evidence="5">ATG8-interacting protein 1</fullName>
    </recommendedName>
</protein>
<comment type="caution">
    <text evidence="3">The sequence shown here is derived from an EMBL/GenBank/DDBJ whole genome shotgun (WGS) entry which is preliminary data.</text>
</comment>
<dbReference type="AlphaFoldDB" id="A0AAV3PFI9"/>